<dbReference type="PRINTS" id="PR00081">
    <property type="entry name" value="GDHRDH"/>
</dbReference>
<accession>A0A0D7AJL2</accession>
<keyword evidence="5" id="KW-1185">Reference proteome</keyword>
<evidence type="ECO:0000256" key="1">
    <source>
        <dbReference type="ARBA" id="ARBA00006484"/>
    </source>
</evidence>
<dbReference type="PANTHER" id="PTHR48107:SF7">
    <property type="entry name" value="RE15974P"/>
    <property type="match status" value="1"/>
</dbReference>
<evidence type="ECO:0000256" key="2">
    <source>
        <dbReference type="ARBA" id="ARBA00022857"/>
    </source>
</evidence>
<evidence type="ECO:0000313" key="4">
    <source>
        <dbReference type="EMBL" id="KIY51491.1"/>
    </source>
</evidence>
<dbReference type="InterPro" id="IPR020904">
    <property type="entry name" value="Sc_DH/Rdtase_CS"/>
</dbReference>
<keyword evidence="2" id="KW-0521">NADP</keyword>
<dbReference type="Pfam" id="PF13561">
    <property type="entry name" value="adh_short_C2"/>
    <property type="match status" value="1"/>
</dbReference>
<reference evidence="4 5" key="1">
    <citation type="journal article" date="2015" name="Fungal Genet. Biol.">
        <title>Evolution of novel wood decay mechanisms in Agaricales revealed by the genome sequences of Fistulina hepatica and Cylindrobasidium torrendii.</title>
        <authorList>
            <person name="Floudas D."/>
            <person name="Held B.W."/>
            <person name="Riley R."/>
            <person name="Nagy L.G."/>
            <person name="Koehler G."/>
            <person name="Ransdell A.S."/>
            <person name="Younus H."/>
            <person name="Chow J."/>
            <person name="Chiniquy J."/>
            <person name="Lipzen A."/>
            <person name="Tritt A."/>
            <person name="Sun H."/>
            <person name="Haridas S."/>
            <person name="LaButti K."/>
            <person name="Ohm R.A."/>
            <person name="Kues U."/>
            <person name="Blanchette R.A."/>
            <person name="Grigoriev I.V."/>
            <person name="Minto R.E."/>
            <person name="Hibbett D.S."/>
        </authorList>
    </citation>
    <scope>NUCLEOTIDE SEQUENCE [LARGE SCALE GENOMIC DNA]</scope>
    <source>
        <strain evidence="4 5">ATCC 64428</strain>
    </source>
</reference>
<dbReference type="PANTHER" id="PTHR48107">
    <property type="entry name" value="NADPH-DEPENDENT ALDEHYDE REDUCTASE-LIKE PROTEIN, CHLOROPLASTIC-RELATED"/>
    <property type="match status" value="1"/>
</dbReference>
<dbReference type="Proteomes" id="UP000054144">
    <property type="component" value="Unassembled WGS sequence"/>
</dbReference>
<protein>
    <submittedName>
        <fullName evidence="4">NAD(P)-binding protein</fullName>
    </submittedName>
</protein>
<keyword evidence="3" id="KW-0560">Oxidoreductase</keyword>
<evidence type="ECO:0000313" key="5">
    <source>
        <dbReference type="Proteomes" id="UP000054144"/>
    </source>
</evidence>
<gene>
    <name evidence="4" type="ORF">FISHEDRAFT_36931</name>
</gene>
<dbReference type="Gene3D" id="3.40.50.720">
    <property type="entry name" value="NAD(P)-binding Rossmann-like Domain"/>
    <property type="match status" value="1"/>
</dbReference>
<organism evidence="4 5">
    <name type="scientific">Fistulina hepatica ATCC 64428</name>
    <dbReference type="NCBI Taxonomy" id="1128425"/>
    <lineage>
        <taxon>Eukaryota</taxon>
        <taxon>Fungi</taxon>
        <taxon>Dikarya</taxon>
        <taxon>Basidiomycota</taxon>
        <taxon>Agaricomycotina</taxon>
        <taxon>Agaricomycetes</taxon>
        <taxon>Agaricomycetidae</taxon>
        <taxon>Agaricales</taxon>
        <taxon>Fistulinaceae</taxon>
        <taxon>Fistulina</taxon>
    </lineage>
</organism>
<dbReference type="InterPro" id="IPR002347">
    <property type="entry name" value="SDR_fam"/>
</dbReference>
<dbReference type="OrthoDB" id="5327538at2759"/>
<dbReference type="SUPFAM" id="SSF51735">
    <property type="entry name" value="NAD(P)-binding Rossmann-fold domains"/>
    <property type="match status" value="1"/>
</dbReference>
<name>A0A0D7AJL2_9AGAR</name>
<dbReference type="GO" id="GO:0016614">
    <property type="term" value="F:oxidoreductase activity, acting on CH-OH group of donors"/>
    <property type="evidence" value="ECO:0007669"/>
    <property type="project" value="UniProtKB-ARBA"/>
</dbReference>
<proteinExistence type="inferred from homology"/>
<dbReference type="AlphaFoldDB" id="A0A0D7AJL2"/>
<dbReference type="PROSITE" id="PS00061">
    <property type="entry name" value="ADH_SHORT"/>
    <property type="match status" value="1"/>
</dbReference>
<dbReference type="EMBL" id="KN881650">
    <property type="protein sequence ID" value="KIY51491.1"/>
    <property type="molecule type" value="Genomic_DNA"/>
</dbReference>
<dbReference type="PRINTS" id="PR00080">
    <property type="entry name" value="SDRFAMILY"/>
</dbReference>
<evidence type="ECO:0000256" key="3">
    <source>
        <dbReference type="ARBA" id="ARBA00023002"/>
    </source>
</evidence>
<sequence length="266" mass="27524">MSTSNASKPAYPTLADKIAIVTGASRGIGAAIAYELASHGASVMLTYTSTSSEASAAALVDKIHVLNNGARAAIVRADAGSLEAPKEIVNATLAAFNTDHVDILANNAAIFEQKLGTDVTPAEFARSFEVNERGVFFLMQAVAQVFCASGGRIINITAGAARLGIPGYSVYSGTKAAVEGFTRVWAAELGSKGHTVNVVAPGPVETGMLSENTSEEFLKGLQERTPMENRIGHPEDLAGVVVLLCGDGARWITGQTISASGGLLMQ</sequence>
<comment type="similarity">
    <text evidence="1">Belongs to the short-chain dehydrogenases/reductases (SDR) family.</text>
</comment>
<dbReference type="FunFam" id="3.40.50.720:FF:000374">
    <property type="entry name" value="3-oxoacyl-(Acyl-carrier-protein) reductase"/>
    <property type="match status" value="1"/>
</dbReference>
<dbReference type="InterPro" id="IPR036291">
    <property type="entry name" value="NAD(P)-bd_dom_sf"/>
</dbReference>